<dbReference type="AlphaFoldDB" id="A0A2H6KIK6"/>
<dbReference type="GO" id="GO:0016874">
    <property type="term" value="F:ligase activity"/>
    <property type="evidence" value="ECO:0007669"/>
    <property type="project" value="UniProtKB-KW"/>
</dbReference>
<accession>A0A2H6KIK6</accession>
<comment type="caution">
    <text evidence="2">The sequence shown here is derived from an EMBL/GenBank/DDBJ whole genome shotgun (WGS) entry which is preliminary data.</text>
</comment>
<evidence type="ECO:0000313" key="2">
    <source>
        <dbReference type="EMBL" id="GBE62811.1"/>
    </source>
</evidence>
<dbReference type="RefSeq" id="XP_028869054.1">
    <property type="nucleotide sequence ID" value="XM_029013221.1"/>
</dbReference>
<gene>
    <name evidence="2" type="ORF">BOVATA_043040</name>
</gene>
<protein>
    <submittedName>
        <fullName evidence="2">2-amino-3-ketobutyrate ligase, putative</fullName>
    </submittedName>
</protein>
<dbReference type="GeneID" id="39876581"/>
<sequence>MSRLSSKELQKLREKLKDGSKKDVIERLTDLQGDGLGQYAWNGKQTQDGKPLSGLGKIHGDLQGQNTELGKQNKIIGDAIGILKWEINHLLGSMGMKLNDDLANDDIVDQLGWLGKMIGKSQNGYKSSLQRIHYEIDWLRQSYFTYKPTTIDVAKQQIVNELGNLRTELQGTKDSDVIETLNDLKNTGLSGNKWDKNEHGNNKSLKSIEDALNTQQTTLTTQP</sequence>
<keyword evidence="2" id="KW-0436">Ligase</keyword>
<reference evidence="2 3" key="1">
    <citation type="journal article" date="2017" name="BMC Genomics">
        <title>Whole-genome assembly of Babesia ovata and comparative genomics between closely related pathogens.</title>
        <authorList>
            <person name="Yamagishi J."/>
            <person name="Asada M."/>
            <person name="Hakimi H."/>
            <person name="Tanaka T.Q."/>
            <person name="Sugimoto C."/>
            <person name="Kawazu S."/>
        </authorList>
    </citation>
    <scope>NUCLEOTIDE SEQUENCE [LARGE SCALE GENOMIC DNA]</scope>
    <source>
        <strain evidence="2 3">Miyake</strain>
    </source>
</reference>
<name>A0A2H6KIK6_9APIC</name>
<feature type="compositionally biased region" description="Basic and acidic residues" evidence="1">
    <location>
        <begin position="193"/>
        <end position="209"/>
    </location>
</feature>
<evidence type="ECO:0000313" key="3">
    <source>
        <dbReference type="Proteomes" id="UP000236319"/>
    </source>
</evidence>
<feature type="compositionally biased region" description="Low complexity" evidence="1">
    <location>
        <begin position="214"/>
        <end position="223"/>
    </location>
</feature>
<evidence type="ECO:0000256" key="1">
    <source>
        <dbReference type="SAM" id="MobiDB-lite"/>
    </source>
</evidence>
<dbReference type="EMBL" id="BDSA01000007">
    <property type="protein sequence ID" value="GBE62811.1"/>
    <property type="molecule type" value="Genomic_DNA"/>
</dbReference>
<dbReference type="Proteomes" id="UP000236319">
    <property type="component" value="Unassembled WGS sequence"/>
</dbReference>
<organism evidence="2 3">
    <name type="scientific">Babesia ovata</name>
    <dbReference type="NCBI Taxonomy" id="189622"/>
    <lineage>
        <taxon>Eukaryota</taxon>
        <taxon>Sar</taxon>
        <taxon>Alveolata</taxon>
        <taxon>Apicomplexa</taxon>
        <taxon>Aconoidasida</taxon>
        <taxon>Piroplasmida</taxon>
        <taxon>Babesiidae</taxon>
        <taxon>Babesia</taxon>
    </lineage>
</organism>
<keyword evidence="3" id="KW-1185">Reference proteome</keyword>
<proteinExistence type="predicted"/>
<feature type="region of interest" description="Disordered" evidence="1">
    <location>
        <begin position="189"/>
        <end position="223"/>
    </location>
</feature>
<dbReference type="VEuPathDB" id="PiroplasmaDB:BOVATA_043040"/>